<gene>
    <name evidence="2" type="ORF">LVIROSA_LOCUS10844</name>
</gene>
<keyword evidence="3" id="KW-1185">Reference proteome</keyword>
<feature type="region of interest" description="Disordered" evidence="1">
    <location>
        <begin position="57"/>
        <end position="93"/>
    </location>
</feature>
<proteinExistence type="predicted"/>
<protein>
    <submittedName>
        <fullName evidence="2">Uncharacterized protein</fullName>
    </submittedName>
</protein>
<organism evidence="2 3">
    <name type="scientific">Lactuca virosa</name>
    <dbReference type="NCBI Taxonomy" id="75947"/>
    <lineage>
        <taxon>Eukaryota</taxon>
        <taxon>Viridiplantae</taxon>
        <taxon>Streptophyta</taxon>
        <taxon>Embryophyta</taxon>
        <taxon>Tracheophyta</taxon>
        <taxon>Spermatophyta</taxon>
        <taxon>Magnoliopsida</taxon>
        <taxon>eudicotyledons</taxon>
        <taxon>Gunneridae</taxon>
        <taxon>Pentapetalae</taxon>
        <taxon>asterids</taxon>
        <taxon>campanulids</taxon>
        <taxon>Asterales</taxon>
        <taxon>Asteraceae</taxon>
        <taxon>Cichorioideae</taxon>
        <taxon>Cichorieae</taxon>
        <taxon>Lactucinae</taxon>
        <taxon>Lactuca</taxon>
    </lineage>
</organism>
<evidence type="ECO:0000313" key="2">
    <source>
        <dbReference type="EMBL" id="CAH1423570.1"/>
    </source>
</evidence>
<dbReference type="AlphaFoldDB" id="A0AAU9MNP7"/>
<name>A0AAU9MNP7_9ASTR</name>
<dbReference type="Proteomes" id="UP001157418">
    <property type="component" value="Unassembled WGS sequence"/>
</dbReference>
<evidence type="ECO:0000313" key="3">
    <source>
        <dbReference type="Proteomes" id="UP001157418"/>
    </source>
</evidence>
<dbReference type="EMBL" id="CAKMRJ010001112">
    <property type="protein sequence ID" value="CAH1423570.1"/>
    <property type="molecule type" value="Genomic_DNA"/>
</dbReference>
<comment type="caution">
    <text evidence="2">The sequence shown here is derived from an EMBL/GenBank/DDBJ whole genome shotgun (WGS) entry which is preliminary data.</text>
</comment>
<accession>A0AAU9MNP7</accession>
<evidence type="ECO:0000256" key="1">
    <source>
        <dbReference type="SAM" id="MobiDB-lite"/>
    </source>
</evidence>
<sequence length="145" mass="16292">MHRQGFYTQRHILETSTSGDFRLNDIDTRNFLPKEPLPYDIVGGLGSYGFTESMEGDGSWRAASSSEEERAVLDDSDPVDTLEMKDNVGMDPDYTSVEHPSKLDLSPDYTPVGVRASQFQVRARRGRGGHFHLTRILTTLPHSFT</sequence>
<reference evidence="2 3" key="1">
    <citation type="submission" date="2022-01" db="EMBL/GenBank/DDBJ databases">
        <authorList>
            <person name="Xiong W."/>
            <person name="Schranz E."/>
        </authorList>
    </citation>
    <scope>NUCLEOTIDE SEQUENCE [LARGE SCALE GENOMIC DNA]</scope>
</reference>